<dbReference type="EMBL" id="QGKY02001925">
    <property type="protein sequence ID" value="KAF2547127.1"/>
    <property type="molecule type" value="Genomic_DNA"/>
</dbReference>
<gene>
    <name evidence="2" type="ORF">F2Q70_00023301</name>
</gene>
<reference evidence="2" key="1">
    <citation type="submission" date="2019-12" db="EMBL/GenBank/DDBJ databases">
        <title>Genome sequencing and annotation of Brassica cretica.</title>
        <authorList>
            <person name="Studholme D.J."/>
            <person name="Sarris P.F."/>
        </authorList>
    </citation>
    <scope>NUCLEOTIDE SEQUENCE</scope>
    <source>
        <strain evidence="2">PFS-102/07</strain>
        <tissue evidence="2">Leaf</tissue>
    </source>
</reference>
<organism evidence="2">
    <name type="scientific">Brassica cretica</name>
    <name type="common">Mustard</name>
    <dbReference type="NCBI Taxonomy" id="69181"/>
    <lineage>
        <taxon>Eukaryota</taxon>
        <taxon>Viridiplantae</taxon>
        <taxon>Streptophyta</taxon>
        <taxon>Embryophyta</taxon>
        <taxon>Tracheophyta</taxon>
        <taxon>Spermatophyta</taxon>
        <taxon>Magnoliopsida</taxon>
        <taxon>eudicotyledons</taxon>
        <taxon>Gunneridae</taxon>
        <taxon>Pentapetalae</taxon>
        <taxon>rosids</taxon>
        <taxon>malvids</taxon>
        <taxon>Brassicales</taxon>
        <taxon>Brassicaceae</taxon>
        <taxon>Brassiceae</taxon>
        <taxon>Brassica</taxon>
    </lineage>
</organism>
<comment type="caution">
    <text evidence="2">The sequence shown here is derived from an EMBL/GenBank/DDBJ whole genome shotgun (WGS) entry which is preliminary data.</text>
</comment>
<feature type="compositionally biased region" description="Polar residues" evidence="1">
    <location>
        <begin position="102"/>
        <end position="113"/>
    </location>
</feature>
<sequence length="245" mass="28496">MVVVFRTKEIDNPDYSCLAGAPEEPKTTLNPTIQWRNPTDPEAPSREANRAENNEGKRWRWTQREITAHGRKRLPLEAGDIVTKVVLKTPVNNIGSKKELPNLNQRPPDNPDSSCLAGAPEEPKTTLNPTIRWRNPTDPEAPSREANRAENNEGKRWRWTQREIVWSSRSTRWRRRNNPDSSCLAGAPEEPKMTLNPTIRWRNPTDPEAPSRETNRAENNEGKRWRWTQQEIVWSSRSTRWRRRG</sequence>
<feature type="compositionally biased region" description="Basic and acidic residues" evidence="1">
    <location>
        <begin position="135"/>
        <end position="154"/>
    </location>
</feature>
<name>A0A8S9GSD9_BRACR</name>
<feature type="compositionally biased region" description="Basic and acidic residues" evidence="1">
    <location>
        <begin position="203"/>
        <end position="224"/>
    </location>
</feature>
<feature type="region of interest" description="Disordered" evidence="1">
    <location>
        <begin position="175"/>
        <end position="228"/>
    </location>
</feature>
<feature type="region of interest" description="Disordered" evidence="1">
    <location>
        <begin position="94"/>
        <end position="154"/>
    </location>
</feature>
<evidence type="ECO:0000313" key="2">
    <source>
        <dbReference type="EMBL" id="KAF2547127.1"/>
    </source>
</evidence>
<evidence type="ECO:0000256" key="1">
    <source>
        <dbReference type="SAM" id="MobiDB-lite"/>
    </source>
</evidence>
<protein>
    <submittedName>
        <fullName evidence="2">Uncharacterized protein</fullName>
    </submittedName>
</protein>
<feature type="region of interest" description="Disordered" evidence="1">
    <location>
        <begin position="13"/>
        <end position="57"/>
    </location>
</feature>
<proteinExistence type="predicted"/>
<feature type="compositionally biased region" description="Polar residues" evidence="1">
    <location>
        <begin position="27"/>
        <end position="37"/>
    </location>
</feature>
<dbReference type="AlphaFoldDB" id="A0A8S9GSD9"/>
<feature type="compositionally biased region" description="Basic and acidic residues" evidence="1">
    <location>
        <begin position="43"/>
        <end position="57"/>
    </location>
</feature>
<accession>A0A8S9GSD9</accession>